<comment type="caution">
    <text evidence="9">Lacks conserved residue(s) required for the propagation of feature annotation.</text>
</comment>
<evidence type="ECO:0000256" key="9">
    <source>
        <dbReference type="RuleBase" id="RU365028"/>
    </source>
</evidence>
<evidence type="ECO:0000256" key="6">
    <source>
        <dbReference type="ARBA" id="ARBA00022989"/>
    </source>
</evidence>
<dbReference type="NCBIfam" id="TIGR00378">
    <property type="entry name" value="cax"/>
    <property type="match status" value="1"/>
</dbReference>
<dbReference type="PANTHER" id="PTHR31503">
    <property type="entry name" value="VACUOLAR CALCIUM ION TRANSPORTER"/>
    <property type="match status" value="1"/>
</dbReference>
<dbReference type="STRING" id="1838280.A6M21_16515"/>
<evidence type="ECO:0000256" key="8">
    <source>
        <dbReference type="ARBA" id="ARBA00023136"/>
    </source>
</evidence>
<organism evidence="11 12">
    <name type="scientific">Desulfotomaculum copahuensis</name>
    <dbReference type="NCBI Taxonomy" id="1838280"/>
    <lineage>
        <taxon>Bacteria</taxon>
        <taxon>Bacillati</taxon>
        <taxon>Bacillota</taxon>
        <taxon>Clostridia</taxon>
        <taxon>Eubacteriales</taxon>
        <taxon>Desulfotomaculaceae</taxon>
        <taxon>Desulfotomaculum</taxon>
    </lineage>
</organism>
<evidence type="ECO:0000256" key="2">
    <source>
        <dbReference type="ARBA" id="ARBA00022448"/>
    </source>
</evidence>
<keyword evidence="12" id="KW-1185">Reference proteome</keyword>
<dbReference type="GO" id="GO:0016020">
    <property type="term" value="C:membrane"/>
    <property type="evidence" value="ECO:0007669"/>
    <property type="project" value="InterPro"/>
</dbReference>
<dbReference type="InterPro" id="IPR004713">
    <property type="entry name" value="CaH_exchang"/>
</dbReference>
<keyword evidence="9" id="KW-0050">Antiport</keyword>
<feature type="transmembrane region" description="Helical" evidence="9">
    <location>
        <begin position="268"/>
        <end position="291"/>
    </location>
</feature>
<evidence type="ECO:0000256" key="1">
    <source>
        <dbReference type="ARBA" id="ARBA00004127"/>
    </source>
</evidence>
<feature type="transmembrane region" description="Helical" evidence="9">
    <location>
        <begin position="121"/>
        <end position="143"/>
    </location>
</feature>
<dbReference type="InterPro" id="IPR004837">
    <property type="entry name" value="NaCa_Exmemb"/>
</dbReference>
<dbReference type="EMBL" id="LYVF01000010">
    <property type="protein sequence ID" value="OAT86662.1"/>
    <property type="molecule type" value="Genomic_DNA"/>
</dbReference>
<feature type="transmembrane region" description="Helical" evidence="9">
    <location>
        <begin position="297"/>
        <end position="318"/>
    </location>
</feature>
<gene>
    <name evidence="11" type="ORF">A6M21_16515</name>
</gene>
<comment type="function">
    <text evidence="9">Ca(+)/H(+) antiporter that extrudes calcium in exchange for external protons.</text>
</comment>
<dbReference type="GO" id="GO:0006874">
    <property type="term" value="P:intracellular calcium ion homeostasis"/>
    <property type="evidence" value="ECO:0007669"/>
    <property type="project" value="TreeGrafter"/>
</dbReference>
<keyword evidence="5 9" id="KW-0106">Calcium</keyword>
<feature type="transmembrane region" description="Helical" evidence="9">
    <location>
        <begin position="197"/>
        <end position="219"/>
    </location>
</feature>
<dbReference type="RefSeq" id="WP_066666098.1">
    <property type="nucleotide sequence ID" value="NZ_LYVF01000010.1"/>
</dbReference>
<keyword evidence="8 9" id="KW-0472">Membrane</keyword>
<proteinExistence type="inferred from homology"/>
<feature type="transmembrane region" description="Helical" evidence="9">
    <location>
        <begin position="225"/>
        <end position="247"/>
    </location>
</feature>
<feature type="domain" description="Sodium/calcium exchanger membrane region" evidence="10">
    <location>
        <begin position="200"/>
        <end position="343"/>
    </location>
</feature>
<feature type="transmembrane region" description="Helical" evidence="9">
    <location>
        <begin position="90"/>
        <end position="109"/>
    </location>
</feature>
<comment type="similarity">
    <text evidence="9">Belongs to the Ca(2+):cation antiporter (CaCA) (TC 2.A.19) family.</text>
</comment>
<dbReference type="Proteomes" id="UP000078532">
    <property type="component" value="Unassembled WGS sequence"/>
</dbReference>
<keyword evidence="6 9" id="KW-1133">Transmembrane helix</keyword>
<evidence type="ECO:0000259" key="10">
    <source>
        <dbReference type="Pfam" id="PF01699"/>
    </source>
</evidence>
<dbReference type="NCBIfam" id="TIGR00846">
    <property type="entry name" value="caca2"/>
    <property type="match status" value="1"/>
</dbReference>
<evidence type="ECO:0000256" key="7">
    <source>
        <dbReference type="ARBA" id="ARBA00023065"/>
    </source>
</evidence>
<feature type="transmembrane region" description="Helical" evidence="9">
    <location>
        <begin position="155"/>
        <end position="176"/>
    </location>
</feature>
<dbReference type="InterPro" id="IPR044880">
    <property type="entry name" value="NCX_ion-bd_dom_sf"/>
</dbReference>
<keyword evidence="3 9" id="KW-0109">Calcium transport</keyword>
<keyword evidence="7 9" id="KW-0406">Ion transport</keyword>
<evidence type="ECO:0000313" key="12">
    <source>
        <dbReference type="Proteomes" id="UP000078532"/>
    </source>
</evidence>
<comment type="subcellular location">
    <subcellularLocation>
        <location evidence="1">Endomembrane system</location>
        <topology evidence="1">Multi-pass membrane protein</topology>
    </subcellularLocation>
</comment>
<dbReference type="GO" id="GO:0015369">
    <property type="term" value="F:calcium:proton antiporter activity"/>
    <property type="evidence" value="ECO:0007669"/>
    <property type="project" value="UniProtKB-UniRule"/>
</dbReference>
<dbReference type="PANTHER" id="PTHR31503:SF22">
    <property type="entry name" value="VACUOLAR CALCIUM ION TRANSPORTER"/>
    <property type="match status" value="1"/>
</dbReference>
<feature type="transmembrane region" description="Helical" evidence="9">
    <location>
        <begin position="325"/>
        <end position="345"/>
    </location>
</feature>
<evidence type="ECO:0000256" key="4">
    <source>
        <dbReference type="ARBA" id="ARBA00022692"/>
    </source>
</evidence>
<dbReference type="GO" id="GO:0012505">
    <property type="term" value="C:endomembrane system"/>
    <property type="evidence" value="ECO:0007669"/>
    <property type="project" value="UniProtKB-SubCell"/>
</dbReference>
<sequence length="347" mass="37144">MKFLYPLLAAVPVAVGLELVHGSALWLFLFSGLAIIPLAGLMGKATEELAIHAGPQVGGLLNATFGNATELIITIFALREGLFTVVKASIAGSILGNILLVLGFAAFLGGLKHKTLTFNTCVAGISTSMLFLVMTALIVPAVFSYGGLDPRASRLISLVAAILLMLAYLTSLLFSFKTHRHLFHTAHEMLEKPEWGLSLALGVLFGSVVLVAVMSDFLVVSVEPVVAALGWSEAFIGVILIPVIGNAAEHSTAVLMSLKKRMDLSLEIAIGSSTQIALLVTPLLVFISYLSGRPMDLIFNPLELTVLILSVLMVNYVIRDGDTNYLEGMLLLITYVIIALAFYFIKI</sequence>
<evidence type="ECO:0000256" key="3">
    <source>
        <dbReference type="ARBA" id="ARBA00022568"/>
    </source>
</evidence>
<dbReference type="InterPro" id="IPR004798">
    <property type="entry name" value="CAX-like"/>
</dbReference>
<accession>A0A1B7LJL5</accession>
<dbReference type="Pfam" id="PF01699">
    <property type="entry name" value="Na_Ca_ex"/>
    <property type="match status" value="2"/>
</dbReference>
<protein>
    <recommendedName>
        <fullName evidence="9">Ca(2+)/H(+) antiporter</fullName>
    </recommendedName>
</protein>
<keyword evidence="2 9" id="KW-0813">Transport</keyword>
<evidence type="ECO:0000313" key="11">
    <source>
        <dbReference type="EMBL" id="OAT86662.1"/>
    </source>
</evidence>
<name>A0A1B7LJL5_9FIRM</name>
<keyword evidence="4 9" id="KW-0812">Transmembrane</keyword>
<feature type="transmembrane region" description="Helical" evidence="9">
    <location>
        <begin position="26"/>
        <end position="45"/>
    </location>
</feature>
<evidence type="ECO:0000256" key="5">
    <source>
        <dbReference type="ARBA" id="ARBA00022837"/>
    </source>
</evidence>
<dbReference type="Gene3D" id="1.20.1420.30">
    <property type="entry name" value="NCX, central ion-binding region"/>
    <property type="match status" value="1"/>
</dbReference>
<dbReference type="OrthoDB" id="9776105at2"/>
<dbReference type="AlphaFoldDB" id="A0A1B7LJL5"/>
<comment type="caution">
    <text evidence="11">The sequence shown here is derived from an EMBL/GenBank/DDBJ whole genome shotgun (WGS) entry which is preliminary data.</text>
</comment>
<reference evidence="11 12" key="1">
    <citation type="submission" date="2016-04" db="EMBL/GenBank/DDBJ databases">
        <authorList>
            <person name="Evans L.H."/>
            <person name="Alamgir A."/>
            <person name="Owens N."/>
            <person name="Weber N.D."/>
            <person name="Virtaneva K."/>
            <person name="Barbian K."/>
            <person name="Babar A."/>
            <person name="Rosenke K."/>
        </authorList>
    </citation>
    <scope>NUCLEOTIDE SEQUENCE [LARGE SCALE GENOMIC DNA]</scope>
    <source>
        <strain evidence="11 12">LMa1</strain>
    </source>
</reference>
<feature type="domain" description="Sodium/calcium exchanger membrane region" evidence="10">
    <location>
        <begin position="24"/>
        <end position="176"/>
    </location>
</feature>